<dbReference type="AlphaFoldDB" id="A0A6V7VGM6"/>
<protein>
    <submittedName>
        <fullName evidence="1">Uncharacterized protein</fullName>
    </submittedName>
</protein>
<organism evidence="1 2">
    <name type="scientific">Meloidogyne enterolobii</name>
    <name type="common">Root-knot nematode worm</name>
    <name type="synonym">Meloidogyne mayaguensis</name>
    <dbReference type="NCBI Taxonomy" id="390850"/>
    <lineage>
        <taxon>Eukaryota</taxon>
        <taxon>Metazoa</taxon>
        <taxon>Ecdysozoa</taxon>
        <taxon>Nematoda</taxon>
        <taxon>Chromadorea</taxon>
        <taxon>Rhabditida</taxon>
        <taxon>Tylenchina</taxon>
        <taxon>Tylenchomorpha</taxon>
        <taxon>Tylenchoidea</taxon>
        <taxon>Meloidogynidae</taxon>
        <taxon>Meloidogyninae</taxon>
        <taxon>Meloidogyne</taxon>
    </lineage>
</organism>
<evidence type="ECO:0000313" key="1">
    <source>
        <dbReference type="EMBL" id="CAD2174023.1"/>
    </source>
</evidence>
<dbReference type="Proteomes" id="UP000580250">
    <property type="component" value="Unassembled WGS sequence"/>
</dbReference>
<accession>A0A6V7VGM6</accession>
<name>A0A6V7VGM6_MELEN</name>
<evidence type="ECO:0000313" key="2">
    <source>
        <dbReference type="Proteomes" id="UP000580250"/>
    </source>
</evidence>
<reference evidence="1 2" key="1">
    <citation type="submission" date="2020-08" db="EMBL/GenBank/DDBJ databases">
        <authorList>
            <person name="Koutsovoulos G."/>
            <person name="Danchin GJ E."/>
        </authorList>
    </citation>
    <scope>NUCLEOTIDE SEQUENCE [LARGE SCALE GENOMIC DNA]</scope>
</reference>
<sequence>MQKNLIKKIVQGDSIKINANILKNIQSSNKDVRLITLKILHNLIGDKENLKLLLKIVLERVEGETGNYLVLSHQIM</sequence>
<proteinExistence type="predicted"/>
<gene>
    <name evidence="1" type="ORF">MENT_LOCUS25669</name>
</gene>
<dbReference type="EMBL" id="CAJEWN010000228">
    <property type="protein sequence ID" value="CAD2174023.1"/>
    <property type="molecule type" value="Genomic_DNA"/>
</dbReference>
<comment type="caution">
    <text evidence="1">The sequence shown here is derived from an EMBL/GenBank/DDBJ whole genome shotgun (WGS) entry which is preliminary data.</text>
</comment>